<dbReference type="AlphaFoldDB" id="A0A8S0ZHY5"/>
<gene>
    <name evidence="1" type="ORF">APLA_LOCUS6003</name>
</gene>
<accession>A0A8S0ZHY5</accession>
<dbReference type="Proteomes" id="UP000494256">
    <property type="component" value="Unassembled WGS sequence"/>
</dbReference>
<dbReference type="Gene3D" id="3.80.10.10">
    <property type="entry name" value="Ribonuclease Inhibitor"/>
    <property type="match status" value="1"/>
</dbReference>
<proteinExistence type="predicted"/>
<evidence type="ECO:0000313" key="1">
    <source>
        <dbReference type="EMBL" id="CAB3233060.1"/>
    </source>
</evidence>
<dbReference type="EMBL" id="CADEBD010000292">
    <property type="protein sequence ID" value="CAB3233060.1"/>
    <property type="molecule type" value="Genomic_DNA"/>
</dbReference>
<reference evidence="1 2" key="1">
    <citation type="submission" date="2020-04" db="EMBL/GenBank/DDBJ databases">
        <authorList>
            <person name="Wallbank WR R."/>
            <person name="Pardo Diaz C."/>
            <person name="Kozak K."/>
            <person name="Martin S."/>
            <person name="Jiggins C."/>
            <person name="Moest M."/>
            <person name="Warren A I."/>
            <person name="Byers J.R.P. K."/>
            <person name="Montejo-Kovacevich G."/>
            <person name="Yen C E."/>
        </authorList>
    </citation>
    <scope>NUCLEOTIDE SEQUENCE [LARGE SCALE GENOMIC DNA]</scope>
</reference>
<dbReference type="InterPro" id="IPR032675">
    <property type="entry name" value="LRR_dom_sf"/>
</dbReference>
<evidence type="ECO:0008006" key="3">
    <source>
        <dbReference type="Google" id="ProtNLM"/>
    </source>
</evidence>
<organism evidence="1 2">
    <name type="scientific">Arctia plantaginis</name>
    <name type="common">Wood tiger moth</name>
    <name type="synonym">Phalaena plantaginis</name>
    <dbReference type="NCBI Taxonomy" id="874455"/>
    <lineage>
        <taxon>Eukaryota</taxon>
        <taxon>Metazoa</taxon>
        <taxon>Ecdysozoa</taxon>
        <taxon>Arthropoda</taxon>
        <taxon>Hexapoda</taxon>
        <taxon>Insecta</taxon>
        <taxon>Pterygota</taxon>
        <taxon>Neoptera</taxon>
        <taxon>Endopterygota</taxon>
        <taxon>Lepidoptera</taxon>
        <taxon>Glossata</taxon>
        <taxon>Ditrysia</taxon>
        <taxon>Noctuoidea</taxon>
        <taxon>Erebidae</taxon>
        <taxon>Arctiinae</taxon>
        <taxon>Arctia</taxon>
    </lineage>
</organism>
<protein>
    <recommendedName>
        <fullName evidence="3">F-box domain-containing protein</fullName>
    </recommendedName>
</protein>
<name>A0A8S0ZHY5_ARCPL</name>
<evidence type="ECO:0000313" key="2">
    <source>
        <dbReference type="Proteomes" id="UP000494256"/>
    </source>
</evidence>
<sequence>MDFLNLPVEIGSKIVEYLDIKSKINVYNSCDELKDFFATWCNIKSVVLSRSTLATVKTLEEKLFSDLGQQIIELNLSGVPDLTAEKLKPYIPRFARLKCLDVTFTDIYLGDISEICPQNLKKIGINYFKCFNNYTYDKITEESKAVFKDRQIESVHFIVMELSLSASPFKFLKDVNSIKDLKLTIADNYKEFLSINNDENESEGFVYRGRYVGGGPNHDDGTSEDDGATLREELSLHRSLSIALWLESICRCVQS</sequence>
<dbReference type="OrthoDB" id="63891at2759"/>
<comment type="caution">
    <text evidence="1">The sequence shown here is derived from an EMBL/GenBank/DDBJ whole genome shotgun (WGS) entry which is preliminary data.</text>
</comment>